<evidence type="ECO:0000256" key="4">
    <source>
        <dbReference type="ARBA" id="ARBA00022475"/>
    </source>
</evidence>
<evidence type="ECO:0000259" key="9">
    <source>
        <dbReference type="PROSITE" id="PS50850"/>
    </source>
</evidence>
<feature type="transmembrane region" description="Helical" evidence="8">
    <location>
        <begin position="89"/>
        <end position="108"/>
    </location>
</feature>
<accession>A0A369TNK6</accession>
<dbReference type="PANTHER" id="PTHR42718:SF9">
    <property type="entry name" value="MAJOR FACILITATOR SUPERFAMILY MULTIDRUG TRANSPORTER MFSC"/>
    <property type="match status" value="1"/>
</dbReference>
<gene>
    <name evidence="10" type="ORF">DU478_09975</name>
</gene>
<dbReference type="PANTHER" id="PTHR42718">
    <property type="entry name" value="MAJOR FACILITATOR SUPERFAMILY MULTIDRUG TRANSPORTER MFSC"/>
    <property type="match status" value="1"/>
</dbReference>
<feature type="transmembrane region" description="Helical" evidence="8">
    <location>
        <begin position="292"/>
        <end position="314"/>
    </location>
</feature>
<proteinExistence type="inferred from homology"/>
<reference evidence="10 11" key="1">
    <citation type="submission" date="2018-07" db="EMBL/GenBank/DDBJ databases">
        <title>Thalassococcus profundi sp. nov., a marine bacterium isolated from deep seawater of Okinawa Trough.</title>
        <authorList>
            <person name="Yu M."/>
        </authorList>
    </citation>
    <scope>NUCLEOTIDE SEQUENCE [LARGE SCALE GENOMIC DNA]</scope>
    <source>
        <strain evidence="10 11">WRAS1</strain>
    </source>
</reference>
<evidence type="ECO:0000256" key="7">
    <source>
        <dbReference type="ARBA" id="ARBA00023136"/>
    </source>
</evidence>
<keyword evidence="7 8" id="KW-0472">Membrane</keyword>
<dbReference type="InterPro" id="IPR020846">
    <property type="entry name" value="MFS_dom"/>
</dbReference>
<evidence type="ECO:0000313" key="11">
    <source>
        <dbReference type="Proteomes" id="UP000253977"/>
    </source>
</evidence>
<organism evidence="10 11">
    <name type="scientific">Thalassococcus profundi</name>
    <dbReference type="NCBI Taxonomy" id="2282382"/>
    <lineage>
        <taxon>Bacteria</taxon>
        <taxon>Pseudomonadati</taxon>
        <taxon>Pseudomonadota</taxon>
        <taxon>Alphaproteobacteria</taxon>
        <taxon>Rhodobacterales</taxon>
        <taxon>Roseobacteraceae</taxon>
        <taxon>Thalassococcus</taxon>
    </lineage>
</organism>
<dbReference type="InterPro" id="IPR004812">
    <property type="entry name" value="Efflux_drug-R_Bcr/CmlA"/>
</dbReference>
<dbReference type="PROSITE" id="PS50850">
    <property type="entry name" value="MFS"/>
    <property type="match status" value="1"/>
</dbReference>
<feature type="transmembrane region" description="Helical" evidence="8">
    <location>
        <begin position="258"/>
        <end position="280"/>
    </location>
</feature>
<name>A0A369TNK6_9RHOB</name>
<feature type="transmembrane region" description="Helical" evidence="8">
    <location>
        <begin position="320"/>
        <end position="337"/>
    </location>
</feature>
<dbReference type="OrthoDB" id="9800416at2"/>
<feature type="transmembrane region" description="Helical" evidence="8">
    <location>
        <begin position="227"/>
        <end position="246"/>
    </location>
</feature>
<feature type="transmembrane region" description="Helical" evidence="8">
    <location>
        <begin position="178"/>
        <end position="197"/>
    </location>
</feature>
<comment type="caution">
    <text evidence="10">The sequence shown here is derived from an EMBL/GenBank/DDBJ whole genome shotgun (WGS) entry which is preliminary data.</text>
</comment>
<feature type="transmembrane region" description="Helical" evidence="8">
    <location>
        <begin position="20"/>
        <end position="41"/>
    </location>
</feature>
<keyword evidence="4" id="KW-1003">Cell membrane</keyword>
<comment type="subcellular location">
    <subcellularLocation>
        <location evidence="8">Cell inner membrane</location>
        <topology evidence="8">Multi-pass membrane protein</topology>
    </subcellularLocation>
    <subcellularLocation>
        <location evidence="1">Cell membrane</location>
        <topology evidence="1">Multi-pass membrane protein</topology>
    </subcellularLocation>
</comment>
<keyword evidence="5 8" id="KW-0812">Transmembrane</keyword>
<dbReference type="GO" id="GO:0005886">
    <property type="term" value="C:plasma membrane"/>
    <property type="evidence" value="ECO:0007669"/>
    <property type="project" value="UniProtKB-SubCell"/>
</dbReference>
<keyword evidence="6 8" id="KW-1133">Transmembrane helix</keyword>
<feature type="transmembrane region" description="Helical" evidence="8">
    <location>
        <begin position="61"/>
        <end position="77"/>
    </location>
</feature>
<evidence type="ECO:0000256" key="6">
    <source>
        <dbReference type="ARBA" id="ARBA00022989"/>
    </source>
</evidence>
<dbReference type="EMBL" id="QPMK01000006">
    <property type="protein sequence ID" value="RDD66442.1"/>
    <property type="molecule type" value="Genomic_DNA"/>
</dbReference>
<feature type="transmembrane region" description="Helical" evidence="8">
    <location>
        <begin position="147"/>
        <end position="172"/>
    </location>
</feature>
<dbReference type="Proteomes" id="UP000253977">
    <property type="component" value="Unassembled WGS sequence"/>
</dbReference>
<comment type="similarity">
    <text evidence="2 8">Belongs to the major facilitator superfamily. Bcr/CmlA family.</text>
</comment>
<keyword evidence="11" id="KW-1185">Reference proteome</keyword>
<dbReference type="InterPro" id="IPR011701">
    <property type="entry name" value="MFS"/>
</dbReference>
<dbReference type="InterPro" id="IPR036259">
    <property type="entry name" value="MFS_trans_sf"/>
</dbReference>
<dbReference type="Pfam" id="PF07690">
    <property type="entry name" value="MFS_1"/>
    <property type="match status" value="1"/>
</dbReference>
<sequence>MTSAVDPDLRTDRAAHLPHWEFVAMIALLMALNAAAIDVYIPALSDIGQALGVTDENSRQWIISAYVLGFGGAQVIYGPLSDRFGRRRVLFTGLGIYVAAALAMIFAPTFGILIALRVVQGIGAAATRVVALSVVRDRFRGAQMASTMSLVMMVFMVMPVFAPNLGSAVLFFGDWRELAGVMCLIGVLATVWAFLRLPETLNPADRRELTGRRVWEALKVIFTNRLAFGYTLATGAFFGVLFSFVAQAEQVYTQVYEIGPAFTLYFSLVACFMAVSSFANSRLVARFGTRRLSHGALTGFVLLGAVHLALAVAYGGATPFWLFIALLIPQFCFFGFIPTNFNALAMDPLGHVAGTASAVLGTVQTLGGGLLGALAGWFFNGSIVPMFTGFTVLGMLSLGLVAVAERGQLYAAPRE</sequence>
<dbReference type="SUPFAM" id="SSF103473">
    <property type="entry name" value="MFS general substrate transporter"/>
    <property type="match status" value="1"/>
</dbReference>
<evidence type="ECO:0000256" key="5">
    <source>
        <dbReference type="ARBA" id="ARBA00022692"/>
    </source>
</evidence>
<feature type="transmembrane region" description="Helical" evidence="8">
    <location>
        <begin position="114"/>
        <end position="135"/>
    </location>
</feature>
<evidence type="ECO:0000256" key="3">
    <source>
        <dbReference type="ARBA" id="ARBA00022448"/>
    </source>
</evidence>
<evidence type="ECO:0000256" key="2">
    <source>
        <dbReference type="ARBA" id="ARBA00006236"/>
    </source>
</evidence>
<feature type="domain" description="Major facilitator superfamily (MFS) profile" evidence="9">
    <location>
        <begin position="19"/>
        <end position="406"/>
    </location>
</feature>
<feature type="transmembrane region" description="Helical" evidence="8">
    <location>
        <begin position="349"/>
        <end position="377"/>
    </location>
</feature>
<evidence type="ECO:0000256" key="1">
    <source>
        <dbReference type="ARBA" id="ARBA00004651"/>
    </source>
</evidence>
<dbReference type="AlphaFoldDB" id="A0A369TNK6"/>
<dbReference type="Gene3D" id="1.20.1720.10">
    <property type="entry name" value="Multidrug resistance protein D"/>
    <property type="match status" value="1"/>
</dbReference>
<evidence type="ECO:0000256" key="8">
    <source>
        <dbReference type="RuleBase" id="RU365088"/>
    </source>
</evidence>
<feature type="transmembrane region" description="Helical" evidence="8">
    <location>
        <begin position="383"/>
        <end position="404"/>
    </location>
</feature>
<protein>
    <recommendedName>
        <fullName evidence="8">Bcr/CflA family efflux transporter</fullName>
    </recommendedName>
</protein>
<dbReference type="GO" id="GO:0042910">
    <property type="term" value="F:xenobiotic transmembrane transporter activity"/>
    <property type="evidence" value="ECO:0007669"/>
    <property type="project" value="InterPro"/>
</dbReference>
<keyword evidence="8" id="KW-0997">Cell inner membrane</keyword>
<evidence type="ECO:0000313" key="10">
    <source>
        <dbReference type="EMBL" id="RDD66442.1"/>
    </source>
</evidence>
<keyword evidence="3 8" id="KW-0813">Transport</keyword>
<dbReference type="GO" id="GO:1990961">
    <property type="term" value="P:xenobiotic detoxification by transmembrane export across the plasma membrane"/>
    <property type="evidence" value="ECO:0007669"/>
    <property type="project" value="InterPro"/>
</dbReference>
<dbReference type="NCBIfam" id="TIGR00710">
    <property type="entry name" value="efflux_Bcr_CflA"/>
    <property type="match status" value="1"/>
</dbReference>
<dbReference type="CDD" id="cd17320">
    <property type="entry name" value="MFS_MdfA_MDR_like"/>
    <property type="match status" value="1"/>
</dbReference>